<proteinExistence type="predicted"/>
<dbReference type="AlphaFoldDB" id="H8FRA4"/>
<accession>H8FRA4</accession>
<dbReference type="EMBL" id="CAHP01000015">
    <property type="protein sequence ID" value="CCG40892.1"/>
    <property type="molecule type" value="Genomic_DNA"/>
</dbReference>
<organism evidence="1 2">
    <name type="scientific">Magnetospirillum molischianum DSM 120</name>
    <dbReference type="NCBI Taxonomy" id="1150626"/>
    <lineage>
        <taxon>Bacteria</taxon>
        <taxon>Pseudomonadati</taxon>
        <taxon>Pseudomonadota</taxon>
        <taxon>Alphaproteobacteria</taxon>
        <taxon>Rhodospirillales</taxon>
        <taxon>Rhodospirillaceae</taxon>
        <taxon>Magnetospirillum</taxon>
    </lineage>
</organism>
<evidence type="ECO:0000313" key="1">
    <source>
        <dbReference type="EMBL" id="CCG40892.1"/>
    </source>
</evidence>
<reference evidence="1 2" key="1">
    <citation type="journal article" date="2012" name="J. Bacteriol.">
        <title>Draft Genome Sequence of the Purple Photosynthetic Bacterium Phaeospirillum molischianum DSM120, a Particularly Versatile Bacterium.</title>
        <authorList>
            <person name="Duquesne K."/>
            <person name="Prima V."/>
            <person name="Ji B."/>
            <person name="Rouy Z."/>
            <person name="Medigue C."/>
            <person name="Talla E."/>
            <person name="Sturgis J.N."/>
        </authorList>
    </citation>
    <scope>NUCLEOTIDE SEQUENCE [LARGE SCALE GENOMIC DNA]</scope>
    <source>
        <strain evidence="2">DSM120</strain>
    </source>
</reference>
<protein>
    <submittedName>
        <fullName evidence="1">Uncharacterized protein</fullName>
    </submittedName>
</protein>
<name>H8FRA4_MAGML</name>
<comment type="caution">
    <text evidence="1">The sequence shown here is derived from an EMBL/GenBank/DDBJ whole genome shotgun (WGS) entry which is preliminary data.</text>
</comment>
<gene>
    <name evidence="1" type="ORF">PHAMO_220010</name>
</gene>
<keyword evidence="2" id="KW-1185">Reference proteome</keyword>
<evidence type="ECO:0000313" key="2">
    <source>
        <dbReference type="Proteomes" id="UP000004169"/>
    </source>
</evidence>
<dbReference type="Proteomes" id="UP000004169">
    <property type="component" value="Unassembled WGS sequence"/>
</dbReference>
<sequence>MMEWGGDLDKGFDTDGYEQGYNVFYVRSWRRRTLGWLWVGSSINDGLGCNRRRHPGSEASRCSCHHHYRRCPTGPA</sequence>